<feature type="compositionally biased region" description="Basic and acidic residues" evidence="1">
    <location>
        <begin position="27"/>
        <end position="45"/>
    </location>
</feature>
<gene>
    <name evidence="2" type="ORF">CCHR01_19811</name>
</gene>
<sequence>MPDRGYTFSDDVRDAMSPILELDEDNESHPETTVNDHQRLEDDHTSNQSGPSASADNSPPQQTPDRPEGCEYSLGSKPYLFKLCGHDQSVIFVYPEDRCPVCLCDDKPMGIASCDRAAVIP</sequence>
<dbReference type="EMBL" id="JAQOWY010001137">
    <property type="protein sequence ID" value="KAK1837568.1"/>
    <property type="molecule type" value="Genomic_DNA"/>
</dbReference>
<protein>
    <submittedName>
        <fullName evidence="2">Uncharacterized protein</fullName>
    </submittedName>
</protein>
<name>A0AAD8ZXY0_9PEZI</name>
<organism evidence="2 3">
    <name type="scientific">Colletotrichum chrysophilum</name>
    <dbReference type="NCBI Taxonomy" id="1836956"/>
    <lineage>
        <taxon>Eukaryota</taxon>
        <taxon>Fungi</taxon>
        <taxon>Dikarya</taxon>
        <taxon>Ascomycota</taxon>
        <taxon>Pezizomycotina</taxon>
        <taxon>Sordariomycetes</taxon>
        <taxon>Hypocreomycetidae</taxon>
        <taxon>Glomerellales</taxon>
        <taxon>Glomerellaceae</taxon>
        <taxon>Colletotrichum</taxon>
        <taxon>Colletotrichum gloeosporioides species complex</taxon>
    </lineage>
</organism>
<evidence type="ECO:0000313" key="3">
    <source>
        <dbReference type="Proteomes" id="UP001243330"/>
    </source>
</evidence>
<dbReference type="AlphaFoldDB" id="A0AAD8ZXY0"/>
<dbReference type="Proteomes" id="UP001243330">
    <property type="component" value="Unassembled WGS sequence"/>
</dbReference>
<evidence type="ECO:0000313" key="2">
    <source>
        <dbReference type="EMBL" id="KAK1837568.1"/>
    </source>
</evidence>
<accession>A0AAD8ZXY0</accession>
<feature type="compositionally biased region" description="Polar residues" evidence="1">
    <location>
        <begin position="46"/>
        <end position="64"/>
    </location>
</feature>
<reference evidence="2" key="1">
    <citation type="submission" date="2023-01" db="EMBL/GenBank/DDBJ databases">
        <title>Colletotrichum chrysophilum M932 genome sequence.</title>
        <authorList>
            <person name="Baroncelli R."/>
        </authorList>
    </citation>
    <scope>NUCLEOTIDE SEQUENCE</scope>
    <source>
        <strain evidence="2">M932</strain>
    </source>
</reference>
<comment type="caution">
    <text evidence="2">The sequence shown here is derived from an EMBL/GenBank/DDBJ whole genome shotgun (WGS) entry which is preliminary data.</text>
</comment>
<evidence type="ECO:0000256" key="1">
    <source>
        <dbReference type="SAM" id="MobiDB-lite"/>
    </source>
</evidence>
<keyword evidence="3" id="KW-1185">Reference proteome</keyword>
<proteinExistence type="predicted"/>
<feature type="region of interest" description="Disordered" evidence="1">
    <location>
        <begin position="1"/>
        <end position="71"/>
    </location>
</feature>